<dbReference type="OrthoDB" id="74749at2157"/>
<dbReference type="GO" id="GO:0003700">
    <property type="term" value="F:DNA-binding transcription factor activity"/>
    <property type="evidence" value="ECO:0007669"/>
    <property type="project" value="InterPro"/>
</dbReference>
<dbReference type="InterPro" id="IPR011991">
    <property type="entry name" value="ArsR-like_HTH"/>
</dbReference>
<evidence type="ECO:0000259" key="1">
    <source>
        <dbReference type="SMART" id="SM00418"/>
    </source>
</evidence>
<dbReference type="Gene3D" id="1.10.10.10">
    <property type="entry name" value="Winged helix-like DNA-binding domain superfamily/Winged helix DNA-binding domain"/>
    <property type="match status" value="1"/>
</dbReference>
<dbReference type="AlphaFoldDB" id="A0A8J7YAR5"/>
<dbReference type="CDD" id="cd00090">
    <property type="entry name" value="HTH_ARSR"/>
    <property type="match status" value="1"/>
</dbReference>
<dbReference type="EMBL" id="JAHQXF010000001">
    <property type="protein sequence ID" value="MBV0923063.1"/>
    <property type="molecule type" value="Genomic_DNA"/>
</dbReference>
<evidence type="ECO:0000313" key="3">
    <source>
        <dbReference type="Proteomes" id="UP000766550"/>
    </source>
</evidence>
<protein>
    <submittedName>
        <fullName evidence="2">Winged helix-turn-helix domain-containing protein</fullName>
    </submittedName>
</protein>
<reference evidence="2 3" key="1">
    <citation type="submission" date="2021-06" db="EMBL/GenBank/DDBJ databases">
        <title>New haloarchaea isolates fom saline soil.</title>
        <authorList>
            <person name="Duran-Viseras A."/>
            <person name="Sanchez-Porro C.S."/>
            <person name="Ventosa A."/>
        </authorList>
    </citation>
    <scope>NUCLEOTIDE SEQUENCE [LARGE SCALE GENOMIC DNA]</scope>
    <source>
        <strain evidence="2 3">JCM 183640</strain>
    </source>
</reference>
<dbReference type="Proteomes" id="UP000766550">
    <property type="component" value="Unassembled WGS sequence"/>
</dbReference>
<dbReference type="Pfam" id="PF25213">
    <property type="entry name" value="HVO_A0261_N"/>
    <property type="match status" value="1"/>
</dbReference>
<dbReference type="InterPro" id="IPR057527">
    <property type="entry name" value="HVO_A0261-like_N"/>
</dbReference>
<accession>A0A8J7YAR5</accession>
<organism evidence="2 3">
    <name type="scientific">Haloarcula limicola</name>
    <dbReference type="NCBI Taxonomy" id="1429915"/>
    <lineage>
        <taxon>Archaea</taxon>
        <taxon>Methanobacteriati</taxon>
        <taxon>Methanobacteriota</taxon>
        <taxon>Stenosarchaea group</taxon>
        <taxon>Halobacteria</taxon>
        <taxon>Halobacteriales</taxon>
        <taxon>Haloarculaceae</taxon>
        <taxon>Haloarcula</taxon>
    </lineage>
</organism>
<gene>
    <name evidence="2" type="ORF">KTS45_02525</name>
</gene>
<dbReference type="InterPro" id="IPR036388">
    <property type="entry name" value="WH-like_DNA-bd_sf"/>
</dbReference>
<dbReference type="InterPro" id="IPR001845">
    <property type="entry name" value="HTH_ArsR_DNA-bd_dom"/>
</dbReference>
<comment type="caution">
    <text evidence="2">The sequence shown here is derived from an EMBL/GenBank/DDBJ whole genome shotgun (WGS) entry which is preliminary data.</text>
</comment>
<sequence>MSDSDPWDDVSYVISSRYRVETLKRLAEGPATPSLIAEETGLSIAHVSRALQELKEGDLVTLLVSEDRRKGRVYGITDPGQEVWNTIEAENML</sequence>
<dbReference type="InterPro" id="IPR036390">
    <property type="entry name" value="WH_DNA-bd_sf"/>
</dbReference>
<feature type="domain" description="HTH arsR-type" evidence="1">
    <location>
        <begin position="9"/>
        <end position="92"/>
    </location>
</feature>
<proteinExistence type="predicted"/>
<dbReference type="SMART" id="SM00418">
    <property type="entry name" value="HTH_ARSR"/>
    <property type="match status" value="1"/>
</dbReference>
<dbReference type="RefSeq" id="WP_162316222.1">
    <property type="nucleotide sequence ID" value="NZ_JAHQXF010000001.1"/>
</dbReference>
<dbReference type="SUPFAM" id="SSF46785">
    <property type="entry name" value="Winged helix' DNA-binding domain"/>
    <property type="match status" value="1"/>
</dbReference>
<keyword evidence="3" id="KW-1185">Reference proteome</keyword>
<name>A0A8J7YAR5_9EURY</name>
<evidence type="ECO:0000313" key="2">
    <source>
        <dbReference type="EMBL" id="MBV0923063.1"/>
    </source>
</evidence>